<evidence type="ECO:0000313" key="2">
    <source>
        <dbReference type="Proteomes" id="UP000632125"/>
    </source>
</evidence>
<gene>
    <name evidence="1" type="ORF">IDH41_20720</name>
</gene>
<protein>
    <submittedName>
        <fullName evidence="1">Uncharacterized protein</fullName>
    </submittedName>
</protein>
<dbReference type="Proteomes" id="UP000632125">
    <property type="component" value="Unassembled WGS sequence"/>
</dbReference>
<reference evidence="1" key="1">
    <citation type="submission" date="2020-09" db="EMBL/GenBank/DDBJ databases">
        <title>A novel bacterium of genus Paenibacillus, isolated from South China Sea.</title>
        <authorList>
            <person name="Huang H."/>
            <person name="Mo K."/>
            <person name="Hu Y."/>
        </authorList>
    </citation>
    <scope>NUCLEOTIDE SEQUENCE</scope>
    <source>
        <strain evidence="1">IB182493</strain>
    </source>
</reference>
<dbReference type="EMBL" id="JACXIY010000026">
    <property type="protein sequence ID" value="MBD2871013.1"/>
    <property type="molecule type" value="Genomic_DNA"/>
</dbReference>
<proteinExistence type="predicted"/>
<sequence length="328" mass="35589">MVEGAIDLKIKGNMLAGITKKVSLSLMLSFVILISSFNSAFATSSSKNIKEDFTVTPTLIEEMAASLTDQELTDNPYLLDVLVDMKEIVNDSKDISFTALNSQLHERESYTNHMNSRLEKNESITRVSYTQEDEEQLQRVDRLAQYYYDYHQEHGYYPQESMQTASLASSVTVLKGMGLAFTESGLATRLAALGLVATVDGPLPVGDFIALVSGAVMVGGFVYSYLSAETAIANNIGVYEGQTYRISSTKSLSATRVIAYPNNYKHFSAAPNNGWGGGVFVLEPIPYTTAAFRASVGMDTYSLTVTDARAVAQAATATGLSPVHVNTK</sequence>
<dbReference type="AlphaFoldDB" id="A0A927CQL9"/>
<keyword evidence="2" id="KW-1185">Reference proteome</keyword>
<organism evidence="1 2">
    <name type="scientific">Paenibacillus arenilitoris</name>
    <dbReference type="NCBI Taxonomy" id="2772299"/>
    <lineage>
        <taxon>Bacteria</taxon>
        <taxon>Bacillati</taxon>
        <taxon>Bacillota</taxon>
        <taxon>Bacilli</taxon>
        <taxon>Bacillales</taxon>
        <taxon>Paenibacillaceae</taxon>
        <taxon>Paenibacillus</taxon>
    </lineage>
</organism>
<accession>A0A927CQL9</accession>
<dbReference type="RefSeq" id="WP_190864426.1">
    <property type="nucleotide sequence ID" value="NZ_JACXIY010000026.1"/>
</dbReference>
<evidence type="ECO:0000313" key="1">
    <source>
        <dbReference type="EMBL" id="MBD2871013.1"/>
    </source>
</evidence>
<comment type="caution">
    <text evidence="1">The sequence shown here is derived from an EMBL/GenBank/DDBJ whole genome shotgun (WGS) entry which is preliminary data.</text>
</comment>
<name>A0A927CQL9_9BACL</name>